<dbReference type="AlphaFoldDB" id="A0A8T0A593"/>
<feature type="compositionally biased region" description="Low complexity" evidence="1">
    <location>
        <begin position="1"/>
        <end position="10"/>
    </location>
</feature>
<dbReference type="EMBL" id="JABEBT010000001">
    <property type="protein sequence ID" value="KAF7640486.1"/>
    <property type="molecule type" value="Genomic_DNA"/>
</dbReference>
<name>A0A8T0A593_9BILA</name>
<feature type="region of interest" description="Disordered" evidence="1">
    <location>
        <begin position="1"/>
        <end position="24"/>
    </location>
</feature>
<feature type="region of interest" description="Disordered" evidence="1">
    <location>
        <begin position="59"/>
        <end position="88"/>
    </location>
</feature>
<protein>
    <submittedName>
        <fullName evidence="2">DM domain-containing protein</fullName>
    </submittedName>
</protein>
<sequence length="212" mass="24016">SSASSFSPVSTVETIGSGGLTPINVTDSQQLIRPLRAELRSNMGEDAKELEKEWKLERQIMTDHEDKAKPFEPKKKQSEDSVVKRNEKRRKLVETADQMISKLERIKKARKLLVDQKEGEDEQATAKIPRVGKFFEIGQLSEFAAANGLTVLNLDKFICATDKRKIIYNNNGVCIFCAVHGFTNSLEKHKNDKDCPFFFCTCANVILKIFLF</sequence>
<keyword evidence="3" id="KW-1185">Reference proteome</keyword>
<evidence type="ECO:0000256" key="1">
    <source>
        <dbReference type="SAM" id="MobiDB-lite"/>
    </source>
</evidence>
<dbReference type="OrthoDB" id="5896019at2759"/>
<accession>A0A8T0A593</accession>
<evidence type="ECO:0000313" key="2">
    <source>
        <dbReference type="EMBL" id="KAF7640486.1"/>
    </source>
</evidence>
<evidence type="ECO:0000313" key="3">
    <source>
        <dbReference type="Proteomes" id="UP000605970"/>
    </source>
</evidence>
<feature type="non-terminal residue" evidence="2">
    <location>
        <position position="212"/>
    </location>
</feature>
<feature type="compositionally biased region" description="Basic and acidic residues" evidence="1">
    <location>
        <begin position="59"/>
        <end position="85"/>
    </location>
</feature>
<reference evidence="2" key="1">
    <citation type="journal article" date="2020" name="Ecol. Evol.">
        <title>Genome structure and content of the rice root-knot nematode (Meloidogyne graminicola).</title>
        <authorList>
            <person name="Phan N.T."/>
            <person name="Danchin E.G.J."/>
            <person name="Klopp C."/>
            <person name="Perfus-Barbeoch L."/>
            <person name="Kozlowski D.K."/>
            <person name="Koutsovoulos G.D."/>
            <person name="Lopez-Roques C."/>
            <person name="Bouchez O."/>
            <person name="Zahm M."/>
            <person name="Besnard G."/>
            <person name="Bellafiore S."/>
        </authorList>
    </citation>
    <scope>NUCLEOTIDE SEQUENCE</scope>
    <source>
        <strain evidence="2">VN-18</strain>
    </source>
</reference>
<dbReference type="Proteomes" id="UP000605970">
    <property type="component" value="Unassembled WGS sequence"/>
</dbReference>
<comment type="caution">
    <text evidence="2">The sequence shown here is derived from an EMBL/GenBank/DDBJ whole genome shotgun (WGS) entry which is preliminary data.</text>
</comment>
<organism evidence="2 3">
    <name type="scientific">Meloidogyne graminicola</name>
    <dbReference type="NCBI Taxonomy" id="189291"/>
    <lineage>
        <taxon>Eukaryota</taxon>
        <taxon>Metazoa</taxon>
        <taxon>Ecdysozoa</taxon>
        <taxon>Nematoda</taxon>
        <taxon>Chromadorea</taxon>
        <taxon>Rhabditida</taxon>
        <taxon>Tylenchina</taxon>
        <taxon>Tylenchomorpha</taxon>
        <taxon>Tylenchoidea</taxon>
        <taxon>Meloidogynidae</taxon>
        <taxon>Meloidogyninae</taxon>
        <taxon>Meloidogyne</taxon>
    </lineage>
</organism>
<proteinExistence type="predicted"/>
<gene>
    <name evidence="2" type="ORF">Mgra_00000309</name>
</gene>